<dbReference type="PRINTS" id="PR00778">
    <property type="entry name" value="HTHARSR"/>
</dbReference>
<evidence type="ECO:0000259" key="1">
    <source>
        <dbReference type="PROSITE" id="PS50987"/>
    </source>
</evidence>
<dbReference type="SUPFAM" id="SSF46785">
    <property type="entry name" value="Winged helix' DNA-binding domain"/>
    <property type="match status" value="1"/>
</dbReference>
<name>A0A1L6J8L7_9SPHN</name>
<dbReference type="OrthoDB" id="7391478at2"/>
<proteinExistence type="predicted"/>
<dbReference type="CDD" id="cd00090">
    <property type="entry name" value="HTH_ARSR"/>
    <property type="match status" value="1"/>
</dbReference>
<dbReference type="PROSITE" id="PS50987">
    <property type="entry name" value="HTH_ARSR_2"/>
    <property type="match status" value="1"/>
</dbReference>
<dbReference type="EMBL" id="CP018820">
    <property type="protein sequence ID" value="APR52282.1"/>
    <property type="molecule type" value="Genomic_DNA"/>
</dbReference>
<organism evidence="2 4">
    <name type="scientific">Sphingomonas koreensis</name>
    <dbReference type="NCBI Taxonomy" id="93064"/>
    <lineage>
        <taxon>Bacteria</taxon>
        <taxon>Pseudomonadati</taxon>
        <taxon>Pseudomonadota</taxon>
        <taxon>Alphaproteobacteria</taxon>
        <taxon>Sphingomonadales</taxon>
        <taxon>Sphingomonadaceae</taxon>
        <taxon>Sphingomonas</taxon>
    </lineage>
</organism>
<dbReference type="InterPro" id="IPR001845">
    <property type="entry name" value="HTH_ArsR_DNA-bd_dom"/>
</dbReference>
<dbReference type="GeneID" id="44132385"/>
<keyword evidence="4" id="KW-1185">Reference proteome</keyword>
<dbReference type="STRING" id="93064.BRX40_07440"/>
<dbReference type="InterPro" id="IPR036388">
    <property type="entry name" value="WH-like_DNA-bd_sf"/>
</dbReference>
<dbReference type="Proteomes" id="UP000286681">
    <property type="component" value="Unassembled WGS sequence"/>
</dbReference>
<protein>
    <submittedName>
        <fullName evidence="2 3">Transcriptional regulator</fullName>
    </submittedName>
</protein>
<dbReference type="NCBIfam" id="NF033788">
    <property type="entry name" value="HTH_metalloreg"/>
    <property type="match status" value="1"/>
</dbReference>
<evidence type="ECO:0000313" key="5">
    <source>
        <dbReference type="Proteomes" id="UP000286681"/>
    </source>
</evidence>
<dbReference type="PANTHER" id="PTHR38600">
    <property type="entry name" value="TRANSCRIPTIONAL REGULATORY PROTEIN"/>
    <property type="match status" value="1"/>
</dbReference>
<feature type="domain" description="HTH arsR-type" evidence="1">
    <location>
        <begin position="1"/>
        <end position="92"/>
    </location>
</feature>
<dbReference type="KEGG" id="skr:BRX40_07440"/>
<evidence type="ECO:0000313" key="2">
    <source>
        <dbReference type="EMBL" id="APR52282.1"/>
    </source>
</evidence>
<evidence type="ECO:0000313" key="4">
    <source>
        <dbReference type="Proteomes" id="UP000185161"/>
    </source>
</evidence>
<dbReference type="EMBL" id="QQWO01000014">
    <property type="protein sequence ID" value="RSV00916.1"/>
    <property type="molecule type" value="Genomic_DNA"/>
</dbReference>
<dbReference type="InterPro" id="IPR036390">
    <property type="entry name" value="WH_DNA-bd_sf"/>
</dbReference>
<accession>A0A1L6J8L7</accession>
<reference evidence="4" key="2">
    <citation type="submission" date="2016-12" db="EMBL/GenBank/DDBJ databases">
        <title>Whole genome sequencing of Sphingomonas sp. ABOJV.</title>
        <authorList>
            <person name="Conlan S."/>
            <person name="Thomas P.J."/>
            <person name="Mullikin J."/>
            <person name="Palmore T.N."/>
            <person name="Frank K.M."/>
            <person name="Segre J.A."/>
        </authorList>
    </citation>
    <scope>NUCLEOTIDE SEQUENCE [LARGE SCALE GENOMIC DNA]</scope>
    <source>
        <strain evidence="4">ABOJV</strain>
    </source>
</reference>
<dbReference type="Gene3D" id="1.10.10.10">
    <property type="entry name" value="Winged helix-like DNA-binding domain superfamily/Winged helix DNA-binding domain"/>
    <property type="match status" value="1"/>
</dbReference>
<evidence type="ECO:0000313" key="3">
    <source>
        <dbReference type="EMBL" id="RSV00916.1"/>
    </source>
</evidence>
<reference evidence="2" key="1">
    <citation type="submission" date="2016-12" db="EMBL/GenBank/DDBJ databases">
        <title>Whole genome sequencing of Sphingomonas koreensis.</title>
        <authorList>
            <person name="Conlan S."/>
            <person name="Thomas P.J."/>
            <person name="Mullikin J."/>
            <person name="Palmore T.N."/>
            <person name="Frank K.M."/>
            <person name="Segre J.A."/>
        </authorList>
    </citation>
    <scope>NUCLEOTIDE SEQUENCE</scope>
    <source>
        <strain evidence="2">ABOJV</strain>
    </source>
</reference>
<dbReference type="Pfam" id="PF12840">
    <property type="entry name" value="HTH_20"/>
    <property type="match status" value="1"/>
</dbReference>
<dbReference type="InterPro" id="IPR011991">
    <property type="entry name" value="ArsR-like_HTH"/>
</dbReference>
<dbReference type="AlphaFoldDB" id="A0A1L6J8L7"/>
<reference evidence="3 5" key="3">
    <citation type="submission" date="2018-07" db="EMBL/GenBank/DDBJ databases">
        <title>Genomic and Epidemiologic Investigation of an Indolent Hospital Outbreak.</title>
        <authorList>
            <person name="Johnson R.C."/>
            <person name="Deming C."/>
            <person name="Conlan S."/>
            <person name="Zellmer C.J."/>
            <person name="Michelin A.V."/>
            <person name="Lee-Lin S."/>
            <person name="Thomas P.J."/>
            <person name="Park M."/>
            <person name="Weingarten R.A."/>
            <person name="Less J."/>
            <person name="Dekker J.P."/>
            <person name="Frank K.M."/>
            <person name="Musser K.A."/>
            <person name="Mcquiston J.R."/>
            <person name="Henderson D.K."/>
            <person name="Lau A.F."/>
            <person name="Palmore T.N."/>
            <person name="Segre J.A."/>
        </authorList>
    </citation>
    <scope>NUCLEOTIDE SEQUENCE [LARGE SCALE GENOMIC DNA]</scope>
    <source>
        <strain evidence="3 5">SK-NIH.Env10_0317</strain>
    </source>
</reference>
<dbReference type="PANTHER" id="PTHR38600:SF1">
    <property type="entry name" value="TRANSCRIPTIONAL REGULATORY PROTEIN"/>
    <property type="match status" value="1"/>
</dbReference>
<sequence>MEVQKLDRVFHALADPLRLTMVEQLSRGPASVKELAAPLDLALPSAVKHLQLLEQTGIVRSNKAGRVRTYDLRPDGLAPVADWVRRREAALGAAFDRLAQAMRDFPEEGA</sequence>
<gene>
    <name evidence="2" type="ORF">BRX40_07440</name>
    <name evidence="3" type="ORF">CA257_15870</name>
</gene>
<dbReference type="GO" id="GO:0003700">
    <property type="term" value="F:DNA-binding transcription factor activity"/>
    <property type="evidence" value="ECO:0007669"/>
    <property type="project" value="InterPro"/>
</dbReference>
<dbReference type="Proteomes" id="UP000185161">
    <property type="component" value="Chromosome"/>
</dbReference>
<dbReference type="SMART" id="SM00418">
    <property type="entry name" value="HTH_ARSR"/>
    <property type="match status" value="1"/>
</dbReference>
<dbReference type="RefSeq" id="WP_075151173.1">
    <property type="nucleotide sequence ID" value="NZ_CP018820.1"/>
</dbReference>